<reference evidence="2 3" key="1">
    <citation type="submission" date="2023-08" db="EMBL/GenBank/DDBJ databases">
        <title>Phytohabitans sansha sp. nov., isolated from marine sediment.</title>
        <authorList>
            <person name="Zhao Y."/>
            <person name="Yi K."/>
        </authorList>
    </citation>
    <scope>NUCLEOTIDE SEQUENCE [LARGE SCALE GENOMIC DNA]</scope>
    <source>
        <strain evidence="2 3">ZYX-F-186</strain>
    </source>
</reference>
<evidence type="ECO:0000313" key="2">
    <source>
        <dbReference type="EMBL" id="MDQ7911240.1"/>
    </source>
</evidence>
<dbReference type="Proteomes" id="UP001230908">
    <property type="component" value="Unassembled WGS sequence"/>
</dbReference>
<dbReference type="InterPro" id="IPR036610">
    <property type="entry name" value="PEBP-like_sf"/>
</dbReference>
<dbReference type="RefSeq" id="WP_308718460.1">
    <property type="nucleotide sequence ID" value="NZ_JAVHUY010000075.1"/>
</dbReference>
<dbReference type="Gene3D" id="3.90.280.10">
    <property type="entry name" value="PEBP-like"/>
    <property type="match status" value="1"/>
</dbReference>
<keyword evidence="2" id="KW-0649">Protein kinase inhibitor</keyword>
<evidence type="ECO:0000256" key="1">
    <source>
        <dbReference type="ARBA" id="ARBA00007120"/>
    </source>
</evidence>
<dbReference type="NCBIfam" id="TIGR00481">
    <property type="entry name" value="YbhB/YbcL family Raf kinase inhibitor-like protein"/>
    <property type="match status" value="1"/>
</dbReference>
<dbReference type="InterPro" id="IPR005247">
    <property type="entry name" value="YbhB_YbcL/LppC-like"/>
</dbReference>
<dbReference type="PANTHER" id="PTHR30289:SF1">
    <property type="entry name" value="PEBP (PHOSPHATIDYLETHANOLAMINE-BINDING PROTEIN) FAMILY PROTEIN"/>
    <property type="match status" value="1"/>
</dbReference>
<dbReference type="PANTHER" id="PTHR30289">
    <property type="entry name" value="UNCHARACTERIZED PROTEIN YBCL-RELATED"/>
    <property type="match status" value="1"/>
</dbReference>
<dbReference type="CDD" id="cd00865">
    <property type="entry name" value="PEBP_bact_arch"/>
    <property type="match status" value="1"/>
</dbReference>
<accession>A0ABU0ZYI6</accession>
<proteinExistence type="inferred from homology"/>
<comment type="caution">
    <text evidence="2">The sequence shown here is derived from an EMBL/GenBank/DDBJ whole genome shotgun (WGS) entry which is preliminary data.</text>
</comment>
<keyword evidence="3" id="KW-1185">Reference proteome</keyword>
<comment type="similarity">
    <text evidence="1">Belongs to the UPF0098 family.</text>
</comment>
<protein>
    <submittedName>
        <fullName evidence="2">YbhB/YbcL family Raf kinase inhibitor-like protein</fullName>
    </submittedName>
</protein>
<name>A0ABU0ZYI6_9ACTN</name>
<gene>
    <name evidence="2" type="ORF">RB614_42800</name>
</gene>
<dbReference type="InterPro" id="IPR008914">
    <property type="entry name" value="PEBP"/>
</dbReference>
<dbReference type="GO" id="GO:0004860">
    <property type="term" value="F:protein kinase inhibitor activity"/>
    <property type="evidence" value="ECO:0007669"/>
    <property type="project" value="UniProtKB-KW"/>
</dbReference>
<sequence length="150" mass="16252">MAGLVLRSPAFNDHDLMPERLSRQGGNISPPLQWSGVPAGAAELVLLCEDPDAGREPFLHWLVTQVDPRAGEVAEGQVPARGHEWANGFGATGWDGPQPPLGDDPHRYFFHLYALSRPLALPDRPSVADVRRAARKDELASGTLVGTFAR</sequence>
<dbReference type="EMBL" id="JAVHUY010000075">
    <property type="protein sequence ID" value="MDQ7911240.1"/>
    <property type="molecule type" value="Genomic_DNA"/>
</dbReference>
<dbReference type="Pfam" id="PF01161">
    <property type="entry name" value="PBP"/>
    <property type="match status" value="1"/>
</dbReference>
<evidence type="ECO:0000313" key="3">
    <source>
        <dbReference type="Proteomes" id="UP001230908"/>
    </source>
</evidence>
<organism evidence="2 3">
    <name type="scientific">Phytohabitans maris</name>
    <dbReference type="NCBI Taxonomy" id="3071409"/>
    <lineage>
        <taxon>Bacteria</taxon>
        <taxon>Bacillati</taxon>
        <taxon>Actinomycetota</taxon>
        <taxon>Actinomycetes</taxon>
        <taxon>Micromonosporales</taxon>
        <taxon>Micromonosporaceae</taxon>
    </lineage>
</organism>
<dbReference type="SUPFAM" id="SSF49777">
    <property type="entry name" value="PEBP-like"/>
    <property type="match status" value="1"/>
</dbReference>